<dbReference type="AlphaFoldDB" id="A0A9D1UH84"/>
<dbReference type="Pfam" id="PF18962">
    <property type="entry name" value="Por_Secre_tail"/>
    <property type="match status" value="1"/>
</dbReference>
<evidence type="ECO:0000256" key="1">
    <source>
        <dbReference type="ARBA" id="ARBA00022737"/>
    </source>
</evidence>
<feature type="domain" description="Fibronectin type-III" evidence="3">
    <location>
        <begin position="51"/>
        <end position="149"/>
    </location>
</feature>
<keyword evidence="1" id="KW-0677">Repeat</keyword>
<evidence type="ECO:0000256" key="2">
    <source>
        <dbReference type="SAM" id="SignalP"/>
    </source>
</evidence>
<evidence type="ECO:0000313" key="5">
    <source>
        <dbReference type="Proteomes" id="UP000824267"/>
    </source>
</evidence>
<dbReference type="PANTHER" id="PTHR46708:SF11">
    <property type="entry name" value="RECEPTOR-TYPE TYROSINE-PROTEIN PHOSPHATASE ETA-LIKE"/>
    <property type="match status" value="1"/>
</dbReference>
<dbReference type="EMBL" id="DXGG01000178">
    <property type="protein sequence ID" value="HIW87747.1"/>
    <property type="molecule type" value="Genomic_DNA"/>
</dbReference>
<reference evidence="4" key="2">
    <citation type="submission" date="2021-04" db="EMBL/GenBank/DDBJ databases">
        <authorList>
            <person name="Gilroy R."/>
        </authorList>
    </citation>
    <scope>NUCLEOTIDE SEQUENCE</scope>
    <source>
        <strain evidence="4">Gambia16-930</strain>
    </source>
</reference>
<dbReference type="InterPro" id="IPR050991">
    <property type="entry name" value="ECM_Regulatory_Proteins"/>
</dbReference>
<dbReference type="SMART" id="SM00060">
    <property type="entry name" value="FN3"/>
    <property type="match status" value="4"/>
</dbReference>
<gene>
    <name evidence="4" type="ORF">IAC47_05675</name>
</gene>
<dbReference type="InterPro" id="IPR036116">
    <property type="entry name" value="FN3_sf"/>
</dbReference>
<sequence length="567" mass="62273">MRKITIFFLALIAGIGAMAQVQALRLDGSGKKDLNAYMDKIVSLNENKTKTDPAVTITMGEIGALEAEVTFTPSADVVKYYYCASAAGELEYYMEYFEMFGISVSLEEIIVMFATDSATAELTTTVGGLIPNSTNRIYVAATLSDQTVSSVTEDFTTGVLGGDGEAVVETVVSNIQRNSVDITMTPNDQSAYYYYIVFEDAQFEQMEYTEDSVISYLELEDFKEYSQVSGTMSDLTPNTDYTIYTLAYNANNERSELQATPFTTLQQGGEGEATVSVTTSNITASSFDLTLTPNDQTAYYYYLVADDESLASANITTDEDVVAYLMQEDRKEYDTISGTIGNLQFGTEYKIYAVAYNINGEQGAFAPVTVTTLSLGGDGEAVVNIEVSNITETSFDVAFTPNDQTAYYYYLIASAQDLENNGLTTNDAILDYLENYGGEKIYEQLEGPVTELESGTLYKIYTFAYNGNMELGPVGYQEVTTEHDVSLSDVEISMFKLYPNPANDVVNISAAKKISRVELCNILGQTVKSKPVDAKETKMDVSGMTKGVYFIRVYSDNKVATKKLVVE</sequence>
<accession>A0A9D1UH84</accession>
<dbReference type="Proteomes" id="UP000824267">
    <property type="component" value="Unassembled WGS sequence"/>
</dbReference>
<dbReference type="Gene3D" id="2.60.40.10">
    <property type="entry name" value="Immunoglobulins"/>
    <property type="match status" value="2"/>
</dbReference>
<feature type="signal peptide" evidence="2">
    <location>
        <begin position="1"/>
        <end position="19"/>
    </location>
</feature>
<dbReference type="NCBIfam" id="TIGR04183">
    <property type="entry name" value="Por_Secre_tail"/>
    <property type="match status" value="1"/>
</dbReference>
<dbReference type="InterPro" id="IPR003961">
    <property type="entry name" value="FN3_dom"/>
</dbReference>
<dbReference type="InterPro" id="IPR013783">
    <property type="entry name" value="Ig-like_fold"/>
</dbReference>
<comment type="caution">
    <text evidence="4">The sequence shown here is derived from an EMBL/GenBank/DDBJ whole genome shotgun (WGS) entry which is preliminary data.</text>
</comment>
<feature type="chain" id="PRO_5039324344" evidence="2">
    <location>
        <begin position="20"/>
        <end position="567"/>
    </location>
</feature>
<evidence type="ECO:0000259" key="3">
    <source>
        <dbReference type="SMART" id="SM00060"/>
    </source>
</evidence>
<evidence type="ECO:0000313" key="4">
    <source>
        <dbReference type="EMBL" id="HIW87747.1"/>
    </source>
</evidence>
<protein>
    <submittedName>
        <fullName evidence="4">T9SS type A sorting domain-containing protein</fullName>
    </submittedName>
</protein>
<dbReference type="InterPro" id="IPR026444">
    <property type="entry name" value="Secre_tail"/>
</dbReference>
<reference evidence="4" key="1">
    <citation type="journal article" date="2021" name="PeerJ">
        <title>Extensive microbial diversity within the chicken gut microbiome revealed by metagenomics and culture.</title>
        <authorList>
            <person name="Gilroy R."/>
            <person name="Ravi A."/>
            <person name="Getino M."/>
            <person name="Pursley I."/>
            <person name="Horton D.L."/>
            <person name="Alikhan N.F."/>
            <person name="Baker D."/>
            <person name="Gharbi K."/>
            <person name="Hall N."/>
            <person name="Watson M."/>
            <person name="Adriaenssens E.M."/>
            <person name="Foster-Nyarko E."/>
            <person name="Jarju S."/>
            <person name="Secka A."/>
            <person name="Antonio M."/>
            <person name="Oren A."/>
            <person name="Chaudhuri R.R."/>
            <person name="La Ragione R."/>
            <person name="Hildebrand F."/>
            <person name="Pallen M.J."/>
        </authorList>
    </citation>
    <scope>NUCLEOTIDE SEQUENCE</scope>
    <source>
        <strain evidence="4">Gambia16-930</strain>
    </source>
</reference>
<feature type="domain" description="Fibronectin type-III" evidence="3">
    <location>
        <begin position="379"/>
        <end position="472"/>
    </location>
</feature>
<organism evidence="4 5">
    <name type="scientific">Candidatus Onthomorpha intestinigallinarum</name>
    <dbReference type="NCBI Taxonomy" id="2840880"/>
    <lineage>
        <taxon>Bacteria</taxon>
        <taxon>Pseudomonadati</taxon>
        <taxon>Bacteroidota</taxon>
        <taxon>Bacteroidia</taxon>
        <taxon>Bacteroidales</taxon>
        <taxon>Candidatus Onthomorpha</taxon>
    </lineage>
</organism>
<proteinExistence type="predicted"/>
<dbReference type="PANTHER" id="PTHR46708">
    <property type="entry name" value="TENASCIN"/>
    <property type="match status" value="1"/>
</dbReference>
<dbReference type="SUPFAM" id="SSF49265">
    <property type="entry name" value="Fibronectin type III"/>
    <property type="match status" value="1"/>
</dbReference>
<keyword evidence="2" id="KW-0732">Signal</keyword>
<name>A0A9D1UH84_9BACT</name>
<feature type="domain" description="Fibronectin type-III" evidence="3">
    <location>
        <begin position="271"/>
        <end position="362"/>
    </location>
</feature>
<feature type="domain" description="Fibronectin type-III" evidence="3">
    <location>
        <begin position="164"/>
        <end position="255"/>
    </location>
</feature>